<dbReference type="PANTHER" id="PTHR35333">
    <property type="entry name" value="BETA-LACTAMASE"/>
    <property type="match status" value="1"/>
</dbReference>
<sequence>MRILHGAAAAATLVLAVSMTACGGSDDDATTPPATSTVTVTAPAVPSTAGAPTSSRTRTPGGPTHRTSLVAALNSAIGRAGQPVGIAIVPVGRSGRAISVGDQTPLVAWSSIKVPLAVASQRANGQSAPQVPAIVESDNSAAEQLWGSLGSDSDAAAAVTEVLRDGGDTTTTVPSRHLRDGFTIFGQTTWPLPNAAAFTAHLPCMAGTEHVLSLMRQVAGNQQWGVEAMTSPRSTAVKGGWGPGATSGYVVRQIGLIIHADGSMTAVAMATSGPSLDSGISALNVVAQQLDKSIRKLPRGRC</sequence>
<dbReference type="InterPro" id="IPR000871">
    <property type="entry name" value="Beta-lactam_class-A"/>
</dbReference>
<dbReference type="GO" id="GO:0030655">
    <property type="term" value="P:beta-lactam antibiotic catabolic process"/>
    <property type="evidence" value="ECO:0007669"/>
    <property type="project" value="InterPro"/>
</dbReference>
<accession>A0A857KUX1</accession>
<dbReference type="PROSITE" id="PS51257">
    <property type="entry name" value="PROKAR_LIPOPROTEIN"/>
    <property type="match status" value="1"/>
</dbReference>
<dbReference type="SUPFAM" id="SSF56601">
    <property type="entry name" value="beta-lactamase/transpeptidase-like"/>
    <property type="match status" value="1"/>
</dbReference>
<dbReference type="Gene3D" id="3.40.710.10">
    <property type="entry name" value="DD-peptidase/beta-lactamase superfamily"/>
    <property type="match status" value="1"/>
</dbReference>
<dbReference type="AlphaFoldDB" id="A0A857KUX1"/>
<organism evidence="1">
    <name type="scientific">Gordonia amarae</name>
    <dbReference type="NCBI Taxonomy" id="36821"/>
    <lineage>
        <taxon>Bacteria</taxon>
        <taxon>Bacillati</taxon>
        <taxon>Actinomycetota</taxon>
        <taxon>Actinomycetes</taxon>
        <taxon>Mycobacteriales</taxon>
        <taxon>Gordoniaceae</taxon>
        <taxon>Gordonia</taxon>
    </lineage>
</organism>
<reference evidence="1" key="1">
    <citation type="journal article" date="2021" name="Nat. Microbiol.">
        <title>Cocultivation of an ultrasmall environmental parasitic bacterium with lytic ability against bacteria associated with wastewater foams.</title>
        <authorList>
            <person name="Batinovic S."/>
            <person name="Rose J.J.A."/>
            <person name="Ratcliffe J."/>
            <person name="Seviour R.J."/>
            <person name="Petrovski S."/>
        </authorList>
    </citation>
    <scope>NUCLEOTIDE SEQUENCE</scope>
    <source>
        <strain evidence="1">CON44</strain>
    </source>
</reference>
<dbReference type="EMBL" id="CP045810">
    <property type="protein sequence ID" value="QHN38937.1"/>
    <property type="molecule type" value="Genomic_DNA"/>
</dbReference>
<dbReference type="RefSeq" id="WP_050942654.1">
    <property type="nucleotide sequence ID" value="NZ_CP045804.1"/>
</dbReference>
<protein>
    <submittedName>
        <fullName evidence="1">Uncharacterized protein</fullName>
    </submittedName>
</protein>
<dbReference type="InterPro" id="IPR012338">
    <property type="entry name" value="Beta-lactam/transpept-like"/>
</dbReference>
<evidence type="ECO:0000313" key="1">
    <source>
        <dbReference type="EMBL" id="QHN38937.1"/>
    </source>
</evidence>
<dbReference type="PANTHER" id="PTHR35333:SF3">
    <property type="entry name" value="BETA-LACTAMASE-TYPE TRANSPEPTIDASE FOLD CONTAINING PROTEIN"/>
    <property type="match status" value="1"/>
</dbReference>
<dbReference type="GO" id="GO:0008800">
    <property type="term" value="F:beta-lactamase activity"/>
    <property type="evidence" value="ECO:0007669"/>
    <property type="project" value="InterPro"/>
</dbReference>
<proteinExistence type="predicted"/>
<dbReference type="GO" id="GO:0046677">
    <property type="term" value="P:response to antibiotic"/>
    <property type="evidence" value="ECO:0007669"/>
    <property type="project" value="InterPro"/>
</dbReference>
<gene>
    <name evidence="1" type="ORF">GII30_06920</name>
</gene>
<name>A0A857KUX1_9ACTN</name>